<keyword evidence="3" id="KW-1185">Reference proteome</keyword>
<proteinExistence type="predicted"/>
<keyword evidence="1" id="KW-0812">Transmembrane</keyword>
<accession>A0A1T5MFQ4</accession>
<feature type="transmembrane region" description="Helical" evidence="1">
    <location>
        <begin position="70"/>
        <end position="89"/>
    </location>
</feature>
<evidence type="ECO:0000313" key="2">
    <source>
        <dbReference type="EMBL" id="SKC86903.1"/>
    </source>
</evidence>
<dbReference type="EMBL" id="FUZU01000004">
    <property type="protein sequence ID" value="SKC86903.1"/>
    <property type="molecule type" value="Genomic_DNA"/>
</dbReference>
<organism evidence="2 3">
    <name type="scientific">Ohtaekwangia koreensis</name>
    <dbReference type="NCBI Taxonomy" id="688867"/>
    <lineage>
        <taxon>Bacteria</taxon>
        <taxon>Pseudomonadati</taxon>
        <taxon>Bacteroidota</taxon>
        <taxon>Cytophagia</taxon>
        <taxon>Cytophagales</taxon>
        <taxon>Fulvivirgaceae</taxon>
        <taxon>Ohtaekwangia</taxon>
    </lineage>
</organism>
<evidence type="ECO:0000313" key="3">
    <source>
        <dbReference type="Proteomes" id="UP000190961"/>
    </source>
</evidence>
<reference evidence="2 3" key="1">
    <citation type="submission" date="2017-02" db="EMBL/GenBank/DDBJ databases">
        <authorList>
            <person name="Peterson S.W."/>
        </authorList>
    </citation>
    <scope>NUCLEOTIDE SEQUENCE [LARGE SCALE GENOMIC DNA]</scope>
    <source>
        <strain evidence="2 3">DSM 25262</strain>
    </source>
</reference>
<feature type="transmembrane region" description="Helical" evidence="1">
    <location>
        <begin position="156"/>
        <end position="182"/>
    </location>
</feature>
<gene>
    <name evidence="2" type="ORF">SAMN05660236_5285</name>
</gene>
<sequence>MSEMVLQISRALIYISYFSIVVPGYFLLRKRHILKFRQYRLLGILFLVSVIADAGSFILAHYGISNIPVINLYFIVSFGIISLMYARLLRSTKHSIYSFFGVTFAFFILDCCYIQGFGTLQSYVATLCGILAIGYSVIYYDHLLNTIPISSIRRLPFFWINTAVAYYFSFNLFILVFGTFIFENLKEVEIQAVWVFHNLNNIIKNALFAIGLYYAGEKRTVRKGRFYKRVRARI</sequence>
<evidence type="ECO:0008006" key="4">
    <source>
        <dbReference type="Google" id="ProtNLM"/>
    </source>
</evidence>
<evidence type="ECO:0000256" key="1">
    <source>
        <dbReference type="SAM" id="Phobius"/>
    </source>
</evidence>
<protein>
    <recommendedName>
        <fullName evidence="4">YhhN-like protein</fullName>
    </recommendedName>
</protein>
<name>A0A1T5MFQ4_9BACT</name>
<feature type="transmembrane region" description="Helical" evidence="1">
    <location>
        <begin position="40"/>
        <end position="64"/>
    </location>
</feature>
<feature type="transmembrane region" description="Helical" evidence="1">
    <location>
        <begin position="12"/>
        <end position="28"/>
    </location>
</feature>
<dbReference type="AlphaFoldDB" id="A0A1T5MFQ4"/>
<dbReference type="Proteomes" id="UP000190961">
    <property type="component" value="Unassembled WGS sequence"/>
</dbReference>
<keyword evidence="1" id="KW-0472">Membrane</keyword>
<feature type="transmembrane region" description="Helical" evidence="1">
    <location>
        <begin position="123"/>
        <end position="144"/>
    </location>
</feature>
<feature type="transmembrane region" description="Helical" evidence="1">
    <location>
        <begin position="96"/>
        <end position="117"/>
    </location>
</feature>
<keyword evidence="1" id="KW-1133">Transmembrane helix</keyword>
<feature type="transmembrane region" description="Helical" evidence="1">
    <location>
        <begin position="194"/>
        <end position="215"/>
    </location>
</feature>